<evidence type="ECO:0000313" key="2">
    <source>
        <dbReference type="Proteomes" id="UP000008136"/>
    </source>
</evidence>
<gene>
    <name evidence="1" type="ordered locus">Arcve_2062</name>
</gene>
<keyword evidence="2" id="KW-1185">Reference proteome</keyword>
<sequence>MKVPARLTIKLADIMELFNHRIPYQKKAKLLETYGFDSKFRINAENLAKDKRLRMAIYRRLREVLSQGEIR</sequence>
<evidence type="ECO:0000313" key="1">
    <source>
        <dbReference type="EMBL" id="AEA48052.1"/>
    </source>
</evidence>
<dbReference type="AlphaFoldDB" id="F2KSI2"/>
<name>F2KSI2_ARCVS</name>
<dbReference type="KEGG" id="ave:Arcve_2062"/>
<dbReference type="EMBL" id="CP002588">
    <property type="protein sequence ID" value="AEA48052.1"/>
    <property type="molecule type" value="Genomic_DNA"/>
</dbReference>
<dbReference type="STRING" id="693661.Arcve_2062"/>
<dbReference type="Proteomes" id="UP000008136">
    <property type="component" value="Chromosome"/>
</dbReference>
<proteinExistence type="predicted"/>
<reference evidence="1 2" key="1">
    <citation type="submission" date="2011-03" db="EMBL/GenBank/DDBJ databases">
        <title>The complete genome of Archaeoglobus veneficus SNP6.</title>
        <authorList>
            <consortium name="US DOE Joint Genome Institute (JGI-PGF)"/>
            <person name="Lucas S."/>
            <person name="Copeland A."/>
            <person name="Lapidus A."/>
            <person name="Bruce D."/>
            <person name="Goodwin L."/>
            <person name="Pitluck S."/>
            <person name="Kyrpides N."/>
            <person name="Mavromatis K."/>
            <person name="Pagani I."/>
            <person name="Ivanova N."/>
            <person name="Mikhailova N."/>
            <person name="Lu M."/>
            <person name="Detter J.C."/>
            <person name="Tapia R."/>
            <person name="Han C."/>
            <person name="Land M."/>
            <person name="Hauser L."/>
            <person name="Markowitz V."/>
            <person name="Cheng J.-F."/>
            <person name="Hugenholtz P."/>
            <person name="Woyke T."/>
            <person name="Wu D."/>
            <person name="Spring S."/>
            <person name="Brambilla E."/>
            <person name="Klenk H.-P."/>
            <person name="Eisen J.A."/>
        </authorList>
    </citation>
    <scope>NUCLEOTIDE SEQUENCE [LARGE SCALE GENOMIC DNA]</scope>
    <source>
        <strain>SNP6</strain>
    </source>
</reference>
<accession>F2KSI2</accession>
<organism evidence="1 2">
    <name type="scientific">Archaeoglobus veneficus (strain DSM 11195 / SNP6)</name>
    <dbReference type="NCBI Taxonomy" id="693661"/>
    <lineage>
        <taxon>Archaea</taxon>
        <taxon>Methanobacteriati</taxon>
        <taxon>Methanobacteriota</taxon>
        <taxon>Archaeoglobi</taxon>
        <taxon>Archaeoglobales</taxon>
        <taxon>Archaeoglobaceae</taxon>
        <taxon>Archaeoglobus</taxon>
    </lineage>
</organism>
<protein>
    <submittedName>
        <fullName evidence="1">Uncharacterized protein</fullName>
    </submittedName>
</protein>
<dbReference type="HOGENOM" id="CLU_2730122_0_0_2"/>